<dbReference type="PANTHER" id="PTHR43033">
    <property type="entry name" value="TRNA(ILE)-LYSIDINE SYNTHASE-RELATED"/>
    <property type="match status" value="1"/>
</dbReference>
<evidence type="ECO:0000256" key="5">
    <source>
        <dbReference type="ARBA" id="ARBA00048539"/>
    </source>
</evidence>
<dbReference type="GO" id="GO:0032267">
    <property type="term" value="F:tRNA(Ile)-lysidine synthase activity"/>
    <property type="evidence" value="ECO:0007669"/>
    <property type="project" value="UniProtKB-EC"/>
</dbReference>
<dbReference type="EC" id="6.3.4.19" evidence="6"/>
<keyword evidence="4 6" id="KW-0067">ATP-binding</keyword>
<gene>
    <name evidence="6 9" type="primary">tilS</name>
    <name evidence="9" type="ORF">GOZ90_08780</name>
</gene>
<comment type="catalytic activity">
    <reaction evidence="5 6">
        <text>cytidine(34) in tRNA(Ile2) + L-lysine + ATP = lysidine(34) in tRNA(Ile2) + AMP + diphosphate + H(+)</text>
        <dbReference type="Rhea" id="RHEA:43744"/>
        <dbReference type="Rhea" id="RHEA-COMP:10625"/>
        <dbReference type="Rhea" id="RHEA-COMP:10670"/>
        <dbReference type="ChEBI" id="CHEBI:15378"/>
        <dbReference type="ChEBI" id="CHEBI:30616"/>
        <dbReference type="ChEBI" id="CHEBI:32551"/>
        <dbReference type="ChEBI" id="CHEBI:33019"/>
        <dbReference type="ChEBI" id="CHEBI:82748"/>
        <dbReference type="ChEBI" id="CHEBI:83665"/>
        <dbReference type="ChEBI" id="CHEBI:456215"/>
        <dbReference type="EC" id="6.3.4.19"/>
    </reaction>
</comment>
<dbReference type="InterPro" id="IPR014729">
    <property type="entry name" value="Rossmann-like_a/b/a_fold"/>
</dbReference>
<feature type="region of interest" description="Disordered" evidence="7">
    <location>
        <begin position="370"/>
        <end position="394"/>
    </location>
</feature>
<evidence type="ECO:0000256" key="6">
    <source>
        <dbReference type="HAMAP-Rule" id="MF_01161"/>
    </source>
</evidence>
<feature type="binding site" evidence="6">
    <location>
        <begin position="54"/>
        <end position="59"/>
    </location>
    <ligand>
        <name>ATP</name>
        <dbReference type="ChEBI" id="CHEBI:30616"/>
    </ligand>
</feature>
<dbReference type="HAMAP" id="MF_01161">
    <property type="entry name" value="tRNA_Ile_lys_synt"/>
    <property type="match status" value="1"/>
</dbReference>
<dbReference type="Gene3D" id="3.40.50.620">
    <property type="entry name" value="HUPs"/>
    <property type="match status" value="1"/>
</dbReference>
<comment type="function">
    <text evidence="6">Ligates lysine onto the cytidine present at position 34 of the AUA codon-specific tRNA(Ile) that contains the anticodon CAU, in an ATP-dependent manner. Cytidine is converted to lysidine, thus changing the amino acid specificity of the tRNA from methionine to isoleucine.</text>
</comment>
<keyword evidence="1 6" id="KW-0436">Ligase</keyword>
<keyword evidence="2 6" id="KW-0819">tRNA processing</keyword>
<feature type="compositionally biased region" description="Low complexity" evidence="7">
    <location>
        <begin position="385"/>
        <end position="394"/>
    </location>
</feature>
<evidence type="ECO:0000256" key="4">
    <source>
        <dbReference type="ARBA" id="ARBA00022840"/>
    </source>
</evidence>
<dbReference type="SUPFAM" id="SSF52402">
    <property type="entry name" value="Adenine nucleotide alpha hydrolases-like"/>
    <property type="match status" value="1"/>
</dbReference>
<comment type="similarity">
    <text evidence="6">Belongs to the tRNA(Ile)-lysidine synthase family.</text>
</comment>
<evidence type="ECO:0000256" key="2">
    <source>
        <dbReference type="ARBA" id="ARBA00022694"/>
    </source>
</evidence>
<evidence type="ECO:0000313" key="10">
    <source>
        <dbReference type="Proteomes" id="UP000477951"/>
    </source>
</evidence>
<name>A0A6L6VCZ5_AGRVI</name>
<dbReference type="AlphaFoldDB" id="A0A6L6VCZ5"/>
<comment type="caution">
    <text evidence="9">The sequence shown here is derived from an EMBL/GenBank/DDBJ whole genome shotgun (WGS) entry which is preliminary data.</text>
</comment>
<dbReference type="PANTHER" id="PTHR43033:SF1">
    <property type="entry name" value="TRNA(ILE)-LYSIDINE SYNTHASE-RELATED"/>
    <property type="match status" value="1"/>
</dbReference>
<dbReference type="NCBIfam" id="TIGR02432">
    <property type="entry name" value="lysidine_TilS_N"/>
    <property type="match status" value="1"/>
</dbReference>
<dbReference type="Pfam" id="PF01171">
    <property type="entry name" value="ATP_bind_3"/>
    <property type="match status" value="1"/>
</dbReference>
<keyword evidence="6" id="KW-0963">Cytoplasm</keyword>
<evidence type="ECO:0000313" key="9">
    <source>
        <dbReference type="EMBL" id="MUZ72775.1"/>
    </source>
</evidence>
<dbReference type="Proteomes" id="UP000477951">
    <property type="component" value="Unassembled WGS sequence"/>
</dbReference>
<comment type="domain">
    <text evidence="6">The N-terminal region contains the highly conserved SGGXDS motif, predicted to be a P-loop motif involved in ATP binding.</text>
</comment>
<evidence type="ECO:0000256" key="1">
    <source>
        <dbReference type="ARBA" id="ARBA00022598"/>
    </source>
</evidence>
<dbReference type="InterPro" id="IPR012795">
    <property type="entry name" value="tRNA_Ile_lys_synt_N"/>
</dbReference>
<evidence type="ECO:0000256" key="3">
    <source>
        <dbReference type="ARBA" id="ARBA00022741"/>
    </source>
</evidence>
<dbReference type="EMBL" id="WPHR01000005">
    <property type="protein sequence ID" value="MUZ72775.1"/>
    <property type="molecule type" value="Genomic_DNA"/>
</dbReference>
<evidence type="ECO:0000256" key="7">
    <source>
        <dbReference type="SAM" id="MobiDB-lite"/>
    </source>
</evidence>
<dbReference type="GO" id="GO:0006400">
    <property type="term" value="P:tRNA modification"/>
    <property type="evidence" value="ECO:0007669"/>
    <property type="project" value="UniProtKB-UniRule"/>
</dbReference>
<dbReference type="CDD" id="cd01992">
    <property type="entry name" value="TilS_N"/>
    <property type="match status" value="1"/>
</dbReference>
<organism evidence="9 10">
    <name type="scientific">Agrobacterium vitis</name>
    <name type="common">Rhizobium vitis</name>
    <dbReference type="NCBI Taxonomy" id="373"/>
    <lineage>
        <taxon>Bacteria</taxon>
        <taxon>Pseudomonadati</taxon>
        <taxon>Pseudomonadota</taxon>
        <taxon>Alphaproteobacteria</taxon>
        <taxon>Hyphomicrobiales</taxon>
        <taxon>Rhizobiaceae</taxon>
        <taxon>Rhizobium/Agrobacterium group</taxon>
        <taxon>Agrobacterium</taxon>
    </lineage>
</organism>
<feature type="domain" description="tRNA(Ile)-lysidine/2-thiocytidine synthase N-terminal" evidence="8">
    <location>
        <begin position="49"/>
        <end position="233"/>
    </location>
</feature>
<sequence length="456" mass="48589">MLMPPDTGLEPQLPDHDRLGELMTDTLSAISPEAAIAAFLDRINHPLRLLVAISGGSDSTGLLLALHEQLHAMPAKPVTLDATTIDHGLRDGSAAEAETVAALCGRLGIAHTIRRWTGDKPKSGISAAARAARYRLLAEIAKEIGAAAILTGHTADDQMETIAMRAERSRNPEATGLAGMACSVLFENSIWITRPLLRSRRQAIRAFLQAKGLGWVDDPSNANPVYERARIRARLSASPQIGIPQNQRLFLSQQAATLLSTHATMVLPGLINLDNALFEAAQAILFHALQALIATVGGQPHGPGQDALVRLITLCEQPPGARLTLGRCLAHRHRHGIYLVREGRNLPHGRVKPGETVLWDGRWKISNIGRAESPVQPGGTETDQTSPTLATSSLPASPLPVSLAALARQSLPGIGPNLHAVPVIAPYQGFLPGFDWPLAVALAGLFDAPGFLSPCF</sequence>
<comment type="subcellular location">
    <subcellularLocation>
        <location evidence="6">Cytoplasm</location>
    </subcellularLocation>
</comment>
<dbReference type="InterPro" id="IPR012094">
    <property type="entry name" value="tRNA_Ile_lys_synt"/>
</dbReference>
<reference evidence="9 10" key="1">
    <citation type="submission" date="2019-12" db="EMBL/GenBank/DDBJ databases">
        <title>Whole-genome sequencing of Allorhizobium vitis.</title>
        <authorList>
            <person name="Gan H.M."/>
            <person name="Szegedi E."/>
            <person name="Burr T."/>
            <person name="Savka M.A."/>
        </authorList>
    </citation>
    <scope>NUCLEOTIDE SEQUENCE [LARGE SCALE GENOMIC DNA]</scope>
    <source>
        <strain evidence="9 10">CG516</strain>
    </source>
</reference>
<dbReference type="GO" id="GO:0005737">
    <property type="term" value="C:cytoplasm"/>
    <property type="evidence" value="ECO:0007669"/>
    <property type="project" value="UniProtKB-SubCell"/>
</dbReference>
<dbReference type="GO" id="GO:0005524">
    <property type="term" value="F:ATP binding"/>
    <property type="evidence" value="ECO:0007669"/>
    <property type="project" value="UniProtKB-UniRule"/>
</dbReference>
<proteinExistence type="inferred from homology"/>
<dbReference type="InterPro" id="IPR011063">
    <property type="entry name" value="TilS/TtcA_N"/>
</dbReference>
<accession>A0A6L6VCZ5</accession>
<keyword evidence="3 6" id="KW-0547">Nucleotide-binding</keyword>
<protein>
    <recommendedName>
        <fullName evidence="6">tRNA(Ile)-lysidine synthase</fullName>
        <ecNumber evidence="6">6.3.4.19</ecNumber>
    </recommendedName>
    <alternativeName>
        <fullName evidence="6">tRNA(Ile)-2-lysyl-cytidine synthase</fullName>
    </alternativeName>
    <alternativeName>
        <fullName evidence="6">tRNA(Ile)-lysidine synthetase</fullName>
    </alternativeName>
</protein>
<evidence type="ECO:0000259" key="8">
    <source>
        <dbReference type="Pfam" id="PF01171"/>
    </source>
</evidence>